<keyword evidence="7" id="KW-0460">Magnesium</keyword>
<dbReference type="PANTHER" id="PTHR42904">
    <property type="entry name" value="NUDIX HYDROLASE, NUDC SUBFAMILY"/>
    <property type="match status" value="1"/>
</dbReference>
<evidence type="ECO:0000256" key="1">
    <source>
        <dbReference type="ARBA" id="ARBA00001946"/>
    </source>
</evidence>
<dbReference type="EMBL" id="PUHR01000023">
    <property type="protein sequence ID" value="KAG0670448.1"/>
    <property type="molecule type" value="Genomic_DNA"/>
</dbReference>
<keyword evidence="12" id="KW-1185">Reference proteome</keyword>
<accession>A0A9P7BBH4</accession>
<dbReference type="InterPro" id="IPR050241">
    <property type="entry name" value="NAD-cap_RNA_hydrolase_NudC"/>
</dbReference>
<dbReference type="GO" id="GO:0046872">
    <property type="term" value="F:metal ion binding"/>
    <property type="evidence" value="ECO:0007669"/>
    <property type="project" value="UniProtKB-KW"/>
</dbReference>
<dbReference type="OrthoDB" id="10249612at2759"/>
<proteinExistence type="inferred from homology"/>
<evidence type="ECO:0000259" key="10">
    <source>
        <dbReference type="PROSITE" id="PS51462"/>
    </source>
</evidence>
<comment type="catalytic activity">
    <reaction evidence="9">
        <text>a 5'-end NAD(+)-phospho-ribonucleoside in mRNA + H2O = a 5'-end phospho-adenosine-phospho-ribonucleoside in mRNA + beta-nicotinamide D-ribonucleotide + 2 H(+)</text>
        <dbReference type="Rhea" id="RHEA:60876"/>
        <dbReference type="Rhea" id="RHEA-COMP:15698"/>
        <dbReference type="Rhea" id="RHEA-COMP:15719"/>
        <dbReference type="ChEBI" id="CHEBI:14649"/>
        <dbReference type="ChEBI" id="CHEBI:15377"/>
        <dbReference type="ChEBI" id="CHEBI:15378"/>
        <dbReference type="ChEBI" id="CHEBI:144029"/>
        <dbReference type="ChEBI" id="CHEBI:144051"/>
    </reaction>
    <physiologicalReaction direction="left-to-right" evidence="9">
        <dbReference type="Rhea" id="RHEA:60877"/>
    </physiologicalReaction>
</comment>
<reference evidence="11 12" key="1">
    <citation type="submission" date="2020-11" db="EMBL/GenBank/DDBJ databases">
        <title>Kefir isolates.</title>
        <authorList>
            <person name="Marcisauskas S."/>
            <person name="Kim Y."/>
            <person name="Blasche S."/>
        </authorList>
    </citation>
    <scope>NUCLEOTIDE SEQUENCE [LARGE SCALE GENOMIC DNA]</scope>
    <source>
        <strain evidence="11 12">OG2</strain>
    </source>
</reference>
<keyword evidence="5" id="KW-0479">Metal-binding</keyword>
<dbReference type="PROSITE" id="PS51462">
    <property type="entry name" value="NUDIX"/>
    <property type="match status" value="1"/>
</dbReference>
<comment type="caution">
    <text evidence="11">The sequence shown here is derived from an EMBL/GenBank/DDBJ whole genome shotgun (WGS) entry which is preliminary data.</text>
</comment>
<evidence type="ECO:0000313" key="11">
    <source>
        <dbReference type="EMBL" id="KAG0670448.1"/>
    </source>
</evidence>
<evidence type="ECO:0000256" key="7">
    <source>
        <dbReference type="ARBA" id="ARBA00022842"/>
    </source>
</evidence>
<dbReference type="InterPro" id="IPR015797">
    <property type="entry name" value="NUDIX_hydrolase-like_dom_sf"/>
</dbReference>
<dbReference type="CDD" id="cd03429">
    <property type="entry name" value="NUDIX_NADH_pyrophosphatase_Nudt13"/>
    <property type="match status" value="1"/>
</dbReference>
<evidence type="ECO:0000313" key="12">
    <source>
        <dbReference type="Proteomes" id="UP000750334"/>
    </source>
</evidence>
<dbReference type="GO" id="GO:0035529">
    <property type="term" value="F:NADH pyrophosphatase activity"/>
    <property type="evidence" value="ECO:0007669"/>
    <property type="project" value="TreeGrafter"/>
</dbReference>
<dbReference type="Gene3D" id="3.90.79.10">
    <property type="entry name" value="Nucleoside Triphosphate Pyrophosphohydrolase"/>
    <property type="match status" value="1"/>
</dbReference>
<dbReference type="InterPro" id="IPR049734">
    <property type="entry name" value="NudC-like_C"/>
</dbReference>
<dbReference type="PROSITE" id="PS00893">
    <property type="entry name" value="NUDIX_BOX"/>
    <property type="match status" value="1"/>
</dbReference>
<dbReference type="Proteomes" id="UP000750334">
    <property type="component" value="Unassembled WGS sequence"/>
</dbReference>
<keyword evidence="6" id="KW-0378">Hydrolase</keyword>
<evidence type="ECO:0000256" key="6">
    <source>
        <dbReference type="ARBA" id="ARBA00022801"/>
    </source>
</evidence>
<dbReference type="PANTHER" id="PTHR42904:SF6">
    <property type="entry name" value="NAD-CAPPED RNA HYDROLASE NUDT12"/>
    <property type="match status" value="1"/>
</dbReference>
<evidence type="ECO:0000256" key="8">
    <source>
        <dbReference type="ARBA" id="ARBA00023027"/>
    </source>
</evidence>
<evidence type="ECO:0000256" key="3">
    <source>
        <dbReference type="ARBA" id="ARBA00009595"/>
    </source>
</evidence>
<dbReference type="AlphaFoldDB" id="A0A9P7BBH4"/>
<name>A0A9P7BBH4_MAUEX</name>
<comment type="cofactor">
    <cofactor evidence="2">
        <name>Zn(2+)</name>
        <dbReference type="ChEBI" id="CHEBI:29105"/>
    </cofactor>
</comment>
<comment type="cofactor">
    <cofactor evidence="1">
        <name>Mg(2+)</name>
        <dbReference type="ChEBI" id="CHEBI:18420"/>
    </cofactor>
</comment>
<evidence type="ECO:0000256" key="5">
    <source>
        <dbReference type="ARBA" id="ARBA00022723"/>
    </source>
</evidence>
<evidence type="ECO:0000256" key="9">
    <source>
        <dbReference type="ARBA" id="ARBA00023679"/>
    </source>
</evidence>
<dbReference type="EC" id="3.6.1.22" evidence="4"/>
<dbReference type="Pfam" id="PF00293">
    <property type="entry name" value="NUDIX"/>
    <property type="match status" value="1"/>
</dbReference>
<gene>
    <name evidence="11" type="primary">NPY1</name>
    <name evidence="11" type="ORF">C6P45_002351</name>
</gene>
<dbReference type="InterPro" id="IPR000086">
    <property type="entry name" value="NUDIX_hydrolase_dom"/>
</dbReference>
<evidence type="ECO:0000256" key="4">
    <source>
        <dbReference type="ARBA" id="ARBA00012381"/>
    </source>
</evidence>
<keyword evidence="8" id="KW-0520">NAD</keyword>
<sequence length="384" mass="43425">MVTTYFGAEDLNRVSFLRGEEGFIKRALACEHSVYIPFVKGNALCRKDEESKKTSLYTVTYGDATEAFQKIVDDYSTIINKPESRISETGVVLSFLGLKQDDKIAEAHTLTYGRNNITYRGIPYFAFNIEEEETDIKELLSGHYEDLSFIDSCLMSNFDASLFSHARMHIDWLRNTRFCTGCGHYVYPVEAGTKAVCGNTDMSIKCHVRDARVNNFCFPRTDPIAIVAIVSELYDKICLVRSKRKIDNKHAFYSNVAGFMEPGETVENACIREIWEETGIDCVQSDIEIVASQPWPYPVNLMIGCVATVRFNGSNEKVNLNHDPELMDAQWFEVSDLVKSLESHKGGFFMPFVNDYYLPGEQAVAYDLLKYVASKFTSGKPANL</sequence>
<dbReference type="GO" id="GO:0019677">
    <property type="term" value="P:NAD+ catabolic process"/>
    <property type="evidence" value="ECO:0007669"/>
    <property type="project" value="TreeGrafter"/>
</dbReference>
<protein>
    <recommendedName>
        <fullName evidence="4">NAD(+) diphosphatase</fullName>
        <ecNumber evidence="4">3.6.1.22</ecNumber>
    </recommendedName>
</protein>
<dbReference type="SUPFAM" id="SSF55811">
    <property type="entry name" value="Nudix"/>
    <property type="match status" value="1"/>
</dbReference>
<evidence type="ECO:0000256" key="2">
    <source>
        <dbReference type="ARBA" id="ARBA00001947"/>
    </source>
</evidence>
<dbReference type="GO" id="GO:0005777">
    <property type="term" value="C:peroxisome"/>
    <property type="evidence" value="ECO:0007669"/>
    <property type="project" value="TreeGrafter"/>
</dbReference>
<dbReference type="GO" id="GO:0006742">
    <property type="term" value="P:NADP+ catabolic process"/>
    <property type="evidence" value="ECO:0007669"/>
    <property type="project" value="TreeGrafter"/>
</dbReference>
<comment type="similarity">
    <text evidence="3">Belongs to the Nudix hydrolase family. NudC subfamily.</text>
</comment>
<organism evidence="11 12">
    <name type="scientific">Maudiozyma exigua</name>
    <name type="common">Yeast</name>
    <name type="synonym">Kazachstania exigua</name>
    <dbReference type="NCBI Taxonomy" id="34358"/>
    <lineage>
        <taxon>Eukaryota</taxon>
        <taxon>Fungi</taxon>
        <taxon>Dikarya</taxon>
        <taxon>Ascomycota</taxon>
        <taxon>Saccharomycotina</taxon>
        <taxon>Saccharomycetes</taxon>
        <taxon>Saccharomycetales</taxon>
        <taxon>Saccharomycetaceae</taxon>
        <taxon>Maudiozyma</taxon>
    </lineage>
</organism>
<feature type="domain" description="Nudix hydrolase" evidence="10">
    <location>
        <begin position="219"/>
        <end position="354"/>
    </location>
</feature>
<dbReference type="InterPro" id="IPR020084">
    <property type="entry name" value="NUDIX_hydrolase_CS"/>
</dbReference>
<dbReference type="Gene3D" id="3.90.79.20">
    <property type="match status" value="1"/>
</dbReference>
<dbReference type="GO" id="GO:0005829">
    <property type="term" value="C:cytosol"/>
    <property type="evidence" value="ECO:0007669"/>
    <property type="project" value="TreeGrafter"/>
</dbReference>